<organism evidence="1">
    <name type="scientific">Pelagomonas calceolata</name>
    <dbReference type="NCBI Taxonomy" id="35677"/>
    <lineage>
        <taxon>Eukaryota</taxon>
        <taxon>Sar</taxon>
        <taxon>Stramenopiles</taxon>
        <taxon>Ochrophyta</taxon>
        <taxon>Pelagophyceae</taxon>
        <taxon>Pelagomonadales</taxon>
        <taxon>Pelagomonadaceae</taxon>
        <taxon>Pelagomonas</taxon>
    </lineage>
</organism>
<dbReference type="NCBIfam" id="NF003816">
    <property type="entry name" value="PRK05406.1-5"/>
    <property type="match status" value="1"/>
</dbReference>
<dbReference type="PANTHER" id="PTHR30292:SF0">
    <property type="entry name" value="5-OXOPROLINASE SUBUNIT A"/>
    <property type="match status" value="1"/>
</dbReference>
<dbReference type="EMBL" id="HBIW01003695">
    <property type="protein sequence ID" value="CAE0687614.1"/>
    <property type="molecule type" value="Transcribed_RNA"/>
</dbReference>
<dbReference type="PANTHER" id="PTHR30292">
    <property type="entry name" value="UNCHARACTERIZED PROTEIN YBGL-RELATED"/>
    <property type="match status" value="1"/>
</dbReference>
<gene>
    <name evidence="1" type="ORF">PCAL00307_LOCUS3048</name>
</gene>
<dbReference type="SUPFAM" id="SSF88713">
    <property type="entry name" value="Glycoside hydrolase/deacetylase"/>
    <property type="match status" value="1"/>
</dbReference>
<proteinExistence type="predicted"/>
<dbReference type="GO" id="GO:0005975">
    <property type="term" value="P:carbohydrate metabolic process"/>
    <property type="evidence" value="ECO:0007669"/>
    <property type="project" value="InterPro"/>
</dbReference>
<dbReference type="CDD" id="cd10787">
    <property type="entry name" value="LamB_YcsF_like"/>
    <property type="match status" value="1"/>
</dbReference>
<dbReference type="NCBIfam" id="NF003814">
    <property type="entry name" value="PRK05406.1-3"/>
    <property type="match status" value="1"/>
</dbReference>
<dbReference type="InterPro" id="IPR005501">
    <property type="entry name" value="LamB/YcsF/PxpA-like"/>
</dbReference>
<dbReference type="Pfam" id="PF03746">
    <property type="entry name" value="LamB_YcsF"/>
    <property type="match status" value="1"/>
</dbReference>
<dbReference type="AlphaFoldDB" id="A0A7S3ZMF3"/>
<sequence length="275" mass="28073">MLRLRPAIRAFATKKLNLNADLGEGFGPWRLTDDAALMELVTSANVACGGHAGDAATMVHACALAADRGVSIGAHPGYDDKPGFGRRVIPLSMDEVEELVASQVGALRGAARLARARSDVHVDVTHVKPHGALNNVACVDAAVAAAICRAIQAIDASLIVLAPAGSELLRAAEAHELPAAAEVFADRGYLADGTLAPRSLEGALIADADEAAANAVRLARGEPVRALDTGGDVVLKADSVCVHGDKPSAVAQAKAVRDALVAAGFELVGLPEVVA</sequence>
<evidence type="ECO:0000313" key="1">
    <source>
        <dbReference type="EMBL" id="CAE0687614.1"/>
    </source>
</evidence>
<dbReference type="Gene3D" id="3.20.20.370">
    <property type="entry name" value="Glycoside hydrolase/deacetylase"/>
    <property type="match status" value="1"/>
</dbReference>
<dbReference type="InterPro" id="IPR011330">
    <property type="entry name" value="Glyco_hydro/deAcase_b/a-brl"/>
</dbReference>
<reference evidence="1" key="1">
    <citation type="submission" date="2021-01" db="EMBL/GenBank/DDBJ databases">
        <authorList>
            <person name="Corre E."/>
            <person name="Pelletier E."/>
            <person name="Niang G."/>
            <person name="Scheremetjew M."/>
            <person name="Finn R."/>
            <person name="Kale V."/>
            <person name="Holt S."/>
            <person name="Cochrane G."/>
            <person name="Meng A."/>
            <person name="Brown T."/>
            <person name="Cohen L."/>
        </authorList>
    </citation>
    <scope>NUCLEOTIDE SEQUENCE</scope>
    <source>
        <strain evidence="1">CCMP1756</strain>
    </source>
</reference>
<evidence type="ECO:0008006" key="2">
    <source>
        <dbReference type="Google" id="ProtNLM"/>
    </source>
</evidence>
<name>A0A7S3ZMF3_9STRA</name>
<accession>A0A7S3ZMF3</accession>
<protein>
    <recommendedName>
        <fullName evidence="2">LamB/YcsF family protein</fullName>
    </recommendedName>
</protein>